<evidence type="ECO:0000256" key="7">
    <source>
        <dbReference type="ARBA" id="ARBA00023306"/>
    </source>
</evidence>
<dbReference type="PANTHER" id="PTHR35794">
    <property type="entry name" value="CELL DIVISION PROTEIN DIVIVA"/>
    <property type="match status" value="1"/>
</dbReference>
<evidence type="ECO:0000256" key="4">
    <source>
        <dbReference type="ARBA" id="ARBA00022490"/>
    </source>
</evidence>
<comment type="subcellular location">
    <subcellularLocation>
        <location evidence="1">Cytoplasm</location>
    </subcellularLocation>
</comment>
<evidence type="ECO:0000313" key="11">
    <source>
        <dbReference type="EMBL" id="MBB5979697.1"/>
    </source>
</evidence>
<dbReference type="NCBIfam" id="TIGR03544">
    <property type="entry name" value="DivI1A_domain"/>
    <property type="match status" value="1"/>
</dbReference>
<dbReference type="PANTHER" id="PTHR35794:SF2">
    <property type="entry name" value="CELL DIVISION PROTEIN DIVIVA"/>
    <property type="match status" value="1"/>
</dbReference>
<dbReference type="InterPro" id="IPR019933">
    <property type="entry name" value="DivIVA_domain"/>
</dbReference>
<dbReference type="Proteomes" id="UP000558997">
    <property type="component" value="Unassembled WGS sequence"/>
</dbReference>
<keyword evidence="7" id="KW-0131">Cell cycle</keyword>
<keyword evidence="6 9" id="KW-0175">Coiled coil</keyword>
<comment type="similarity">
    <text evidence="2">Belongs to the DivIVA family.</text>
</comment>
<evidence type="ECO:0000256" key="3">
    <source>
        <dbReference type="ARBA" id="ARBA00018787"/>
    </source>
</evidence>
<keyword evidence="12" id="KW-1185">Reference proteome</keyword>
<dbReference type="AlphaFoldDB" id="A0A841DTR9"/>
<accession>A0A841DTR9</accession>
<dbReference type="GO" id="GO:0051301">
    <property type="term" value="P:cell division"/>
    <property type="evidence" value="ECO:0007669"/>
    <property type="project" value="UniProtKB-KW"/>
</dbReference>
<dbReference type="EMBL" id="JACHNF010000001">
    <property type="protein sequence ID" value="MBB5979697.1"/>
    <property type="molecule type" value="Genomic_DNA"/>
</dbReference>
<keyword evidence="4" id="KW-0963">Cytoplasm</keyword>
<evidence type="ECO:0000313" key="12">
    <source>
        <dbReference type="Proteomes" id="UP000558997"/>
    </source>
</evidence>
<proteinExistence type="inferred from homology"/>
<organism evidence="11 12">
    <name type="scientific">Kribbella solani</name>
    <dbReference type="NCBI Taxonomy" id="236067"/>
    <lineage>
        <taxon>Bacteria</taxon>
        <taxon>Bacillati</taxon>
        <taxon>Actinomycetota</taxon>
        <taxon>Actinomycetes</taxon>
        <taxon>Propionibacteriales</taxon>
        <taxon>Kribbellaceae</taxon>
        <taxon>Kribbella</taxon>
    </lineage>
</organism>
<dbReference type="GO" id="GO:0005737">
    <property type="term" value="C:cytoplasm"/>
    <property type="evidence" value="ECO:0007669"/>
    <property type="project" value="UniProtKB-SubCell"/>
</dbReference>
<gene>
    <name evidence="11" type="ORF">HDA44_003038</name>
</gene>
<evidence type="ECO:0000256" key="1">
    <source>
        <dbReference type="ARBA" id="ARBA00004496"/>
    </source>
</evidence>
<dbReference type="Pfam" id="PF05103">
    <property type="entry name" value="DivIVA"/>
    <property type="match status" value="1"/>
</dbReference>
<name>A0A841DTR9_9ACTN</name>
<protein>
    <recommendedName>
        <fullName evidence="3">Cell wall synthesis protein Wag31</fullName>
    </recommendedName>
    <alternativeName>
        <fullName evidence="8">Antigen 84</fullName>
    </alternativeName>
</protein>
<reference evidence="11 12" key="1">
    <citation type="submission" date="2020-08" db="EMBL/GenBank/DDBJ databases">
        <title>Sequencing the genomes of 1000 actinobacteria strains.</title>
        <authorList>
            <person name="Klenk H.-P."/>
        </authorList>
    </citation>
    <scope>NUCLEOTIDE SEQUENCE [LARGE SCALE GENOMIC DNA]</scope>
    <source>
        <strain evidence="11 12">DSM 17294</strain>
    </source>
</reference>
<dbReference type="Gene3D" id="6.10.250.660">
    <property type="match status" value="1"/>
</dbReference>
<evidence type="ECO:0000256" key="10">
    <source>
        <dbReference type="SAM" id="MobiDB-lite"/>
    </source>
</evidence>
<dbReference type="RefSeq" id="WP_184834856.1">
    <property type="nucleotide sequence ID" value="NZ_BAAAVN010000006.1"/>
</dbReference>
<comment type="caution">
    <text evidence="11">The sequence shown here is derived from an EMBL/GenBank/DDBJ whole genome shotgun (WGS) entry which is preliminary data.</text>
</comment>
<evidence type="ECO:0000256" key="2">
    <source>
        <dbReference type="ARBA" id="ARBA00009008"/>
    </source>
</evidence>
<dbReference type="InterPro" id="IPR007793">
    <property type="entry name" value="DivIVA_fam"/>
</dbReference>
<evidence type="ECO:0000256" key="6">
    <source>
        <dbReference type="ARBA" id="ARBA00023054"/>
    </source>
</evidence>
<evidence type="ECO:0000256" key="5">
    <source>
        <dbReference type="ARBA" id="ARBA00022618"/>
    </source>
</evidence>
<feature type="region of interest" description="Disordered" evidence="10">
    <location>
        <begin position="175"/>
        <end position="194"/>
    </location>
</feature>
<sequence>MTNTRRRHGIPQYQTPDQIRGEQFRRRLRGLDPTEVFAYLDLLADQVEDTAQDLSTSRAENERLQGELRRTGAELQRVQGELQRVQAELDEYEQAGDRVNEQIVQLFSEAQLVAEEMVQDVSRDARERIGQARAHERRIVEEAMDTAGQQVRSYAQSAQLRMQSIVDSFGSEIEQLGGETAPGEPGRHQKDAWFDDMSDWQVRLRNERRPDAPGRA</sequence>
<keyword evidence="5" id="KW-0132">Cell division</keyword>
<evidence type="ECO:0000256" key="9">
    <source>
        <dbReference type="SAM" id="Coils"/>
    </source>
</evidence>
<feature type="coiled-coil region" evidence="9">
    <location>
        <begin position="47"/>
        <end position="109"/>
    </location>
</feature>
<evidence type="ECO:0000256" key="8">
    <source>
        <dbReference type="ARBA" id="ARBA00031737"/>
    </source>
</evidence>